<evidence type="ECO:0000259" key="7">
    <source>
        <dbReference type="Pfam" id="PF09349"/>
    </source>
</evidence>
<gene>
    <name evidence="8" type="ORF">HA49_18515</name>
</gene>
<comment type="pathway">
    <text evidence="2">Purine metabolism; urate degradation; (S)-allantoin from urate: step 3/3.</text>
</comment>
<dbReference type="eggNOG" id="COG3195">
    <property type="taxonomic scope" value="Bacteria"/>
</dbReference>
<dbReference type="OrthoDB" id="9800909at2"/>
<comment type="caution">
    <text evidence="8">The sequence shown here is derived from an EMBL/GenBank/DDBJ whole genome shotgun (WGS) entry which is preliminary data.</text>
</comment>
<dbReference type="RefSeq" id="WP_038022837.1">
    <property type="nucleotide sequence ID" value="NZ_JPKR02000003.1"/>
</dbReference>
<evidence type="ECO:0000256" key="5">
    <source>
        <dbReference type="ARBA" id="ARBA00022793"/>
    </source>
</evidence>
<dbReference type="PANTHER" id="PTHR43466">
    <property type="entry name" value="2-OXO-4-HYDROXY-4-CARBOXY-5-UREIDOIMIDAZOLINE DECARBOXYLASE-RELATED"/>
    <property type="match status" value="1"/>
</dbReference>
<name>A0A095T2R6_9GAMM</name>
<dbReference type="EC" id="4.1.1.97" evidence="3"/>
<reference evidence="8" key="1">
    <citation type="submission" date="2014-12" db="EMBL/GenBank/DDBJ databases">
        <title>The draft genome of the Tatumella morbirosei type strain, LMG23360T isolated from pineapple rot.</title>
        <authorList>
            <person name="Smits T.H."/>
            <person name="Palmer M."/>
            <person name="Venter S.N."/>
            <person name="Duffy B."/>
            <person name="Steenkamp E.T."/>
            <person name="Chan W.Y."/>
            <person name="Coutinho T.A."/>
            <person name="Coetzee M.P."/>
            <person name="De Maayer P."/>
        </authorList>
    </citation>
    <scope>NUCLEOTIDE SEQUENCE [LARGE SCALE GENOMIC DNA]</scope>
    <source>
        <strain evidence="8">LMG 23360</strain>
    </source>
</reference>
<organism evidence="8 9">
    <name type="scientific">Tatumella morbirosei</name>
    <dbReference type="NCBI Taxonomy" id="642227"/>
    <lineage>
        <taxon>Bacteria</taxon>
        <taxon>Pseudomonadati</taxon>
        <taxon>Pseudomonadota</taxon>
        <taxon>Gammaproteobacteria</taxon>
        <taxon>Enterobacterales</taxon>
        <taxon>Erwiniaceae</taxon>
        <taxon>Tatumella</taxon>
    </lineage>
</organism>
<dbReference type="GO" id="GO:0006144">
    <property type="term" value="P:purine nucleobase metabolic process"/>
    <property type="evidence" value="ECO:0007669"/>
    <property type="project" value="UniProtKB-KW"/>
</dbReference>
<evidence type="ECO:0000313" key="8">
    <source>
        <dbReference type="EMBL" id="KGD70899.1"/>
    </source>
</evidence>
<dbReference type="PANTHER" id="PTHR43466:SF1">
    <property type="entry name" value="2-OXO-4-HYDROXY-4-CARBOXY-5-UREIDOIMIDAZOLINE DECARBOXYLASE-RELATED"/>
    <property type="match status" value="1"/>
</dbReference>
<keyword evidence="5" id="KW-0210">Decarboxylase</keyword>
<evidence type="ECO:0000256" key="2">
    <source>
        <dbReference type="ARBA" id="ARBA00004754"/>
    </source>
</evidence>
<protein>
    <recommendedName>
        <fullName evidence="3">2-oxo-4-hydroxy-4-carboxy-5-ureidoimidazoline decarboxylase</fullName>
        <ecNumber evidence="3">4.1.1.97</ecNumber>
    </recommendedName>
</protein>
<dbReference type="InterPro" id="IPR036778">
    <property type="entry name" value="OHCU_decarboxylase_sf"/>
</dbReference>
<dbReference type="NCBIfam" id="NF010372">
    <property type="entry name" value="PRK13798.1"/>
    <property type="match status" value="1"/>
</dbReference>
<evidence type="ECO:0000256" key="3">
    <source>
        <dbReference type="ARBA" id="ARBA00012257"/>
    </source>
</evidence>
<dbReference type="Gene3D" id="1.10.3330.10">
    <property type="entry name" value="Oxo-4-hydroxy-4-carboxy-5-ureidoimidazoline decarboxylase"/>
    <property type="match status" value="1"/>
</dbReference>
<accession>A0A095T2R6</accession>
<sequence length="164" mass="18287">MNIVQFNQLSLSEATAAIEACVAIESWQQPLVAARPFDSVAQLLEVARGLTDHWQQAELLQALSAHPRIGEKATGSQSHATASRSEQSAVLSADSQIKQQMAEGNRAYEQRFGRIFLIRAKGRSPQDILACLEQRLNNDDTTEIQESIQQLREITLLRLQEIFS</sequence>
<dbReference type="GO" id="GO:0051997">
    <property type="term" value="F:2-oxo-4-hydroxy-4-carboxy-5-ureidoimidazoline decarboxylase activity"/>
    <property type="evidence" value="ECO:0007669"/>
    <property type="project" value="UniProtKB-EC"/>
</dbReference>
<dbReference type="EMBL" id="JPKR02000003">
    <property type="protein sequence ID" value="KGD70899.1"/>
    <property type="molecule type" value="Genomic_DNA"/>
</dbReference>
<comment type="catalytic activity">
    <reaction evidence="1">
        <text>5-hydroxy-2-oxo-4-ureido-2,5-dihydro-1H-imidazole-5-carboxylate + H(+) = (S)-allantoin + CO2</text>
        <dbReference type="Rhea" id="RHEA:26301"/>
        <dbReference type="ChEBI" id="CHEBI:15378"/>
        <dbReference type="ChEBI" id="CHEBI:15678"/>
        <dbReference type="ChEBI" id="CHEBI:16526"/>
        <dbReference type="ChEBI" id="CHEBI:58639"/>
        <dbReference type="EC" id="4.1.1.97"/>
    </reaction>
</comment>
<dbReference type="InterPro" id="IPR017595">
    <property type="entry name" value="OHCU_decarboxylase-2"/>
</dbReference>
<proteinExistence type="predicted"/>
<dbReference type="InterPro" id="IPR018020">
    <property type="entry name" value="OHCU_decarboxylase"/>
</dbReference>
<evidence type="ECO:0000256" key="6">
    <source>
        <dbReference type="ARBA" id="ARBA00023239"/>
    </source>
</evidence>
<evidence type="ECO:0000313" key="9">
    <source>
        <dbReference type="Proteomes" id="UP000029577"/>
    </source>
</evidence>
<evidence type="ECO:0000256" key="4">
    <source>
        <dbReference type="ARBA" id="ARBA00022631"/>
    </source>
</evidence>
<evidence type="ECO:0000256" key="1">
    <source>
        <dbReference type="ARBA" id="ARBA00001163"/>
    </source>
</evidence>
<keyword evidence="9" id="KW-1185">Reference proteome</keyword>
<keyword evidence="6" id="KW-0456">Lyase</keyword>
<dbReference type="NCBIfam" id="TIGR03180">
    <property type="entry name" value="UraD_2"/>
    <property type="match status" value="1"/>
</dbReference>
<dbReference type="GO" id="GO:0019628">
    <property type="term" value="P:urate catabolic process"/>
    <property type="evidence" value="ECO:0007669"/>
    <property type="project" value="TreeGrafter"/>
</dbReference>
<dbReference type="Proteomes" id="UP000029577">
    <property type="component" value="Unassembled WGS sequence"/>
</dbReference>
<feature type="domain" description="Oxo-4-hydroxy-4-carboxy-5-ureidoimidazoline decarboxylase" evidence="7">
    <location>
        <begin position="7"/>
        <end position="160"/>
    </location>
</feature>
<keyword evidence="4" id="KW-0659">Purine metabolism</keyword>
<dbReference type="STRING" id="642227.HA49_18515"/>
<dbReference type="Pfam" id="PF09349">
    <property type="entry name" value="OHCU_decarbox"/>
    <property type="match status" value="1"/>
</dbReference>
<dbReference type="SUPFAM" id="SSF158694">
    <property type="entry name" value="UraD-Like"/>
    <property type="match status" value="1"/>
</dbReference>
<dbReference type="AlphaFoldDB" id="A0A095T2R6"/>